<sequence length="77" mass="8131">MKLIVGLLLAVTILGAFAVAHPTENQVPLPAESVLRAQRQAGGHGHHHDAVDFGAHKGEHGSFGWYADFPVHHGGGH</sequence>
<evidence type="ECO:0000313" key="3">
    <source>
        <dbReference type="Proteomes" id="UP000292052"/>
    </source>
</evidence>
<evidence type="ECO:0000256" key="1">
    <source>
        <dbReference type="SAM" id="SignalP"/>
    </source>
</evidence>
<dbReference type="EMBL" id="QDEB01093059">
    <property type="protein sequence ID" value="RZC32976.1"/>
    <property type="molecule type" value="Genomic_DNA"/>
</dbReference>
<keyword evidence="3" id="KW-1185">Reference proteome</keyword>
<dbReference type="AlphaFoldDB" id="A0A482VK45"/>
<name>A0A482VK45_ASBVE</name>
<dbReference type="OrthoDB" id="8191503at2759"/>
<comment type="caution">
    <text evidence="2">The sequence shown here is derived from an EMBL/GenBank/DDBJ whole genome shotgun (WGS) entry which is preliminary data.</text>
</comment>
<keyword evidence="1" id="KW-0732">Signal</keyword>
<dbReference type="Proteomes" id="UP000292052">
    <property type="component" value="Unassembled WGS sequence"/>
</dbReference>
<dbReference type="STRING" id="1661398.A0A482VK45"/>
<protein>
    <submittedName>
        <fullName evidence="2">Uncharacterized protein</fullName>
    </submittedName>
</protein>
<gene>
    <name evidence="2" type="ORF">BDFB_001711</name>
</gene>
<organism evidence="2 3">
    <name type="scientific">Asbolus verrucosus</name>
    <name type="common">Desert ironclad beetle</name>
    <dbReference type="NCBI Taxonomy" id="1661398"/>
    <lineage>
        <taxon>Eukaryota</taxon>
        <taxon>Metazoa</taxon>
        <taxon>Ecdysozoa</taxon>
        <taxon>Arthropoda</taxon>
        <taxon>Hexapoda</taxon>
        <taxon>Insecta</taxon>
        <taxon>Pterygota</taxon>
        <taxon>Neoptera</taxon>
        <taxon>Endopterygota</taxon>
        <taxon>Coleoptera</taxon>
        <taxon>Polyphaga</taxon>
        <taxon>Cucujiformia</taxon>
        <taxon>Tenebrionidae</taxon>
        <taxon>Pimeliinae</taxon>
        <taxon>Asbolus</taxon>
    </lineage>
</organism>
<feature type="chain" id="PRO_5019730761" evidence="1">
    <location>
        <begin position="19"/>
        <end position="77"/>
    </location>
</feature>
<reference evidence="2 3" key="1">
    <citation type="submission" date="2017-03" db="EMBL/GenBank/DDBJ databases">
        <title>Genome of the blue death feigning beetle - Asbolus verrucosus.</title>
        <authorList>
            <person name="Rider S.D."/>
        </authorList>
    </citation>
    <scope>NUCLEOTIDE SEQUENCE [LARGE SCALE GENOMIC DNA]</scope>
    <source>
        <strain evidence="2">Butters</strain>
        <tissue evidence="2">Head and leg muscle</tissue>
    </source>
</reference>
<accession>A0A482VK45</accession>
<proteinExistence type="predicted"/>
<feature type="signal peptide" evidence="1">
    <location>
        <begin position="1"/>
        <end position="18"/>
    </location>
</feature>
<evidence type="ECO:0000313" key="2">
    <source>
        <dbReference type="EMBL" id="RZC32976.1"/>
    </source>
</evidence>